<dbReference type="GO" id="GO:0047372">
    <property type="term" value="F:monoacylglycerol lipase activity"/>
    <property type="evidence" value="ECO:0007669"/>
    <property type="project" value="TreeGrafter"/>
</dbReference>
<dbReference type="EMBL" id="QVID01000001">
    <property type="protein sequence ID" value="RFN59300.1"/>
    <property type="molecule type" value="Genomic_DNA"/>
</dbReference>
<dbReference type="PANTHER" id="PTHR10794:SF94">
    <property type="entry name" value="ESTERASE YHET-RELATED"/>
    <property type="match status" value="1"/>
</dbReference>
<gene>
    <name evidence="6" type="ORF">DZ858_04330</name>
</gene>
<evidence type="ECO:0000256" key="1">
    <source>
        <dbReference type="ARBA" id="ARBA00010884"/>
    </source>
</evidence>
<evidence type="ECO:0000313" key="7">
    <source>
        <dbReference type="Proteomes" id="UP000261082"/>
    </source>
</evidence>
<comment type="caution">
    <text evidence="6">The sequence shown here is derived from an EMBL/GenBank/DDBJ whole genome shotgun (WGS) entry which is preliminary data.</text>
</comment>
<feature type="active site" description="Charge relay system" evidence="4">
    <location>
        <position position="296"/>
    </location>
</feature>
<evidence type="ECO:0000313" key="6">
    <source>
        <dbReference type="EMBL" id="RFN59300.1"/>
    </source>
</evidence>
<dbReference type="InterPro" id="IPR050960">
    <property type="entry name" value="AB_hydrolase_4_sf"/>
</dbReference>
<evidence type="ECO:0000256" key="3">
    <source>
        <dbReference type="ARBA" id="ARBA00022801"/>
    </source>
</evidence>
<dbReference type="PROSITE" id="PS01133">
    <property type="entry name" value="UPF0017"/>
    <property type="match status" value="1"/>
</dbReference>
<dbReference type="InterPro" id="IPR000073">
    <property type="entry name" value="AB_hydrolase_1"/>
</dbReference>
<keyword evidence="7" id="KW-1185">Reference proteome</keyword>
<name>A0A3E1QAY6_9FLAO</name>
<protein>
    <submittedName>
        <fullName evidence="6">Alpha/beta fold hydrolase</fullName>
    </submittedName>
</protein>
<dbReference type="AlphaFoldDB" id="A0A3E1QAY6"/>
<sequence>MPLIESTYSPSGIFKSGHVATIYSAKLRPVPNILQRRERINLEDGDFLDIDFSFADNKTSKVAIILHGLEGNAQRRYIKGQAKSLTKHGWDAVAVNFRGCSGEPNKLFSSYNAGKTDDLQAVVDFLLKKEKYDTLSLIGFSLGGNLMLKYLGEQRNLPKEIESAVAISTPLNLRGTLESLSNFDNWVYRTSFLHNLRKKLKIKVQQFPEKMSPSDVKQVKSLLDFDNLYTAPAFGFKDAYDYYKQNSSGQFLPTISIPVLILNAKNDSFLTEESYPYSFAKNSENIYLETPEYGGHVGFHQTNATYYSEKRATSFLNKEA</sequence>
<organism evidence="6 7">
    <name type="scientific">Marixanthomonas ophiurae</name>
    <dbReference type="NCBI Taxonomy" id="387659"/>
    <lineage>
        <taxon>Bacteria</taxon>
        <taxon>Pseudomonadati</taxon>
        <taxon>Bacteroidota</taxon>
        <taxon>Flavobacteriia</taxon>
        <taxon>Flavobacteriales</taxon>
        <taxon>Flavobacteriaceae</taxon>
        <taxon>Marixanthomonas</taxon>
    </lineage>
</organism>
<dbReference type="OrthoDB" id="332676at2"/>
<keyword evidence="2" id="KW-0719">Serine esterase</keyword>
<dbReference type="Proteomes" id="UP000261082">
    <property type="component" value="Unassembled WGS sequence"/>
</dbReference>
<accession>A0A3E1QAY6</accession>
<feature type="active site" description="Charge relay system" evidence="4">
    <location>
        <position position="141"/>
    </location>
</feature>
<dbReference type="RefSeq" id="WP_117158298.1">
    <property type="nucleotide sequence ID" value="NZ_QVID01000001.1"/>
</dbReference>
<dbReference type="PANTHER" id="PTHR10794">
    <property type="entry name" value="ABHYDROLASE DOMAIN-CONTAINING PROTEIN"/>
    <property type="match status" value="1"/>
</dbReference>
<dbReference type="PIRSF" id="PIRSF005211">
    <property type="entry name" value="Ab_hydro_YheT"/>
    <property type="match status" value="1"/>
</dbReference>
<dbReference type="Gene3D" id="3.40.50.1820">
    <property type="entry name" value="alpha/beta hydrolase"/>
    <property type="match status" value="1"/>
</dbReference>
<dbReference type="SUPFAM" id="SSF53474">
    <property type="entry name" value="alpha/beta-Hydrolases"/>
    <property type="match status" value="1"/>
</dbReference>
<dbReference type="InterPro" id="IPR012020">
    <property type="entry name" value="ABHD4"/>
</dbReference>
<feature type="active site" description="Charge relay system" evidence="4">
    <location>
        <position position="267"/>
    </location>
</feature>
<evidence type="ECO:0000256" key="2">
    <source>
        <dbReference type="ARBA" id="ARBA00022487"/>
    </source>
</evidence>
<proteinExistence type="inferred from homology"/>
<feature type="domain" description="AB hydrolase-1" evidence="5">
    <location>
        <begin position="64"/>
        <end position="300"/>
    </location>
</feature>
<keyword evidence="3 6" id="KW-0378">Hydrolase</keyword>
<dbReference type="InterPro" id="IPR000952">
    <property type="entry name" value="AB_hydrolase_4_CS"/>
</dbReference>
<dbReference type="InterPro" id="IPR029058">
    <property type="entry name" value="AB_hydrolase_fold"/>
</dbReference>
<evidence type="ECO:0000259" key="5">
    <source>
        <dbReference type="Pfam" id="PF00561"/>
    </source>
</evidence>
<dbReference type="GO" id="GO:0034338">
    <property type="term" value="F:short-chain carboxylesterase activity"/>
    <property type="evidence" value="ECO:0007669"/>
    <property type="project" value="TreeGrafter"/>
</dbReference>
<reference evidence="6 7" key="1">
    <citation type="journal article" date="2007" name="Int. J. Syst. Evol. Microbiol.">
        <title>Marixanthomonas ophiurae gen. nov., sp. nov., a marine bacterium of the family Flavobacteriaceae isolated from a deep-sea brittle star.</title>
        <authorList>
            <person name="Romanenko L.A."/>
            <person name="Uchino M."/>
            <person name="Frolova G.M."/>
            <person name="Mikhailov V.V."/>
        </authorList>
    </citation>
    <scope>NUCLEOTIDE SEQUENCE [LARGE SCALE GENOMIC DNA]</scope>
    <source>
        <strain evidence="6 7">KMM 3046</strain>
    </source>
</reference>
<dbReference type="Pfam" id="PF00561">
    <property type="entry name" value="Abhydrolase_1"/>
    <property type="match status" value="1"/>
</dbReference>
<evidence type="ECO:0000256" key="4">
    <source>
        <dbReference type="PIRSR" id="PIRSR005211-1"/>
    </source>
</evidence>
<comment type="similarity">
    <text evidence="1">Belongs to the AB hydrolase superfamily. AB hydrolase 4 family.</text>
</comment>